<proteinExistence type="predicted"/>
<gene>
    <name evidence="2" type="ORF">MRSR164_15485</name>
</gene>
<name>A0ABU7TBY0_9HYPH</name>
<dbReference type="InterPro" id="IPR036249">
    <property type="entry name" value="Thioredoxin-like_sf"/>
</dbReference>
<evidence type="ECO:0000313" key="3">
    <source>
        <dbReference type="Proteomes" id="UP001349262"/>
    </source>
</evidence>
<protein>
    <submittedName>
        <fullName evidence="2">Selenoprotein</fullName>
    </submittedName>
</protein>
<dbReference type="SUPFAM" id="SSF52833">
    <property type="entry name" value="Thioredoxin-like"/>
    <property type="match status" value="1"/>
</dbReference>
<dbReference type="NCBIfam" id="TIGR02174">
    <property type="entry name" value="CXXU_selWTH"/>
    <property type="match status" value="1"/>
</dbReference>
<organism evidence="2 3">
    <name type="scientific">Methylobacterium radiotolerans</name>
    <dbReference type="NCBI Taxonomy" id="31998"/>
    <lineage>
        <taxon>Bacteria</taxon>
        <taxon>Pseudomonadati</taxon>
        <taxon>Pseudomonadota</taxon>
        <taxon>Alphaproteobacteria</taxon>
        <taxon>Hyphomicrobiales</taxon>
        <taxon>Methylobacteriaceae</taxon>
        <taxon>Methylobacterium</taxon>
    </lineage>
</organism>
<sequence length="108" mass="12063">MSDAQGEMAPTSAHRPRIAITYCTQCQWLLRAAWMAQELLSTFRDDIGEVALRPGTGGVFVIELDAETIWERVRDGGFPDVKSLKQRVRDRLDPGRDLGHVDRPGRGA</sequence>
<reference evidence="2 3" key="1">
    <citation type="journal article" date="2012" name="Genet. Mol. Biol.">
        <title>Analysis of 16S rRNA and mxaF genes revealing insights into Methylobacterium niche-specific plant association.</title>
        <authorList>
            <person name="Dourado M.N."/>
            <person name="Andreote F.D."/>
            <person name="Dini-Andreote F."/>
            <person name="Conti R."/>
            <person name="Araujo J.M."/>
            <person name="Araujo W.L."/>
        </authorList>
    </citation>
    <scope>NUCLEOTIDE SEQUENCE [LARGE SCALE GENOMIC DNA]</scope>
    <source>
        <strain evidence="2 3">SR1.6/4</strain>
    </source>
</reference>
<dbReference type="InterPro" id="IPR011893">
    <property type="entry name" value="Selenoprotein_Rdx-typ"/>
</dbReference>
<accession>A0ABU7TBY0</accession>
<dbReference type="EMBL" id="MLBY01000005">
    <property type="protein sequence ID" value="MEE7458119.1"/>
    <property type="molecule type" value="Genomic_DNA"/>
</dbReference>
<comment type="caution">
    <text evidence="2">The sequence shown here is derived from an EMBL/GenBank/DDBJ whole genome shotgun (WGS) entry which is preliminary data.</text>
</comment>
<evidence type="ECO:0000256" key="1">
    <source>
        <dbReference type="ARBA" id="ARBA00023284"/>
    </source>
</evidence>
<evidence type="ECO:0000313" key="2">
    <source>
        <dbReference type="EMBL" id="MEE7458119.1"/>
    </source>
</evidence>
<dbReference type="Pfam" id="PF10262">
    <property type="entry name" value="Rdx"/>
    <property type="match status" value="1"/>
</dbReference>
<dbReference type="Proteomes" id="UP001349262">
    <property type="component" value="Unassembled WGS sequence"/>
</dbReference>
<keyword evidence="1" id="KW-0676">Redox-active center</keyword>
<dbReference type="PANTHER" id="PTHR36417:SF2">
    <property type="entry name" value="SELENOPROTEIN DOMAIN PROTEIN (AFU_ORTHOLOGUE AFUA_1G05220)"/>
    <property type="match status" value="1"/>
</dbReference>
<dbReference type="Gene3D" id="3.40.30.10">
    <property type="entry name" value="Glutaredoxin"/>
    <property type="match status" value="1"/>
</dbReference>
<keyword evidence="3" id="KW-1185">Reference proteome</keyword>
<dbReference type="PANTHER" id="PTHR36417">
    <property type="entry name" value="SELENOPROTEIN DOMAIN PROTEIN (AFU_ORTHOLOGUE AFUA_1G05220)"/>
    <property type="match status" value="1"/>
</dbReference>